<keyword evidence="4" id="KW-1185">Reference proteome</keyword>
<feature type="transmembrane region" description="Helical" evidence="2">
    <location>
        <begin position="263"/>
        <end position="284"/>
    </location>
</feature>
<feature type="transmembrane region" description="Helical" evidence="2">
    <location>
        <begin position="330"/>
        <end position="348"/>
    </location>
</feature>
<evidence type="ECO:0000313" key="4">
    <source>
        <dbReference type="Proteomes" id="UP001290101"/>
    </source>
</evidence>
<reference evidence="3 4" key="1">
    <citation type="submission" date="2023-12" db="EMBL/GenBank/DDBJ databases">
        <title>Micromonospora sp. nov., isolated from Atacama Desert.</title>
        <authorList>
            <person name="Carro L."/>
            <person name="Golinska P."/>
            <person name="Klenk H.-P."/>
            <person name="Goodfellow M."/>
        </authorList>
    </citation>
    <scope>NUCLEOTIDE SEQUENCE [LARGE SCALE GENOMIC DNA]</scope>
    <source>
        <strain evidence="3 4">4G53</strain>
    </source>
</reference>
<protein>
    <recommendedName>
        <fullName evidence="5">DUF2079 domain-containing protein</fullName>
    </recommendedName>
</protein>
<feature type="transmembrane region" description="Helical" evidence="2">
    <location>
        <begin position="514"/>
        <end position="534"/>
    </location>
</feature>
<keyword evidence="2" id="KW-1133">Transmembrane helix</keyword>
<keyword evidence="2" id="KW-0812">Transmembrane</keyword>
<comment type="caution">
    <text evidence="3">The sequence shown here is derived from an EMBL/GenBank/DDBJ whole genome shotgun (WGS) entry which is preliminary data.</text>
</comment>
<name>A0ABU5JQ07_9ACTN</name>
<keyword evidence="2" id="KW-0472">Membrane</keyword>
<feature type="compositionally biased region" description="Low complexity" evidence="1">
    <location>
        <begin position="428"/>
        <end position="437"/>
    </location>
</feature>
<feature type="region of interest" description="Disordered" evidence="1">
    <location>
        <begin position="389"/>
        <end position="437"/>
    </location>
</feature>
<gene>
    <name evidence="3" type="ORF">U2F25_34290</name>
</gene>
<accession>A0ABU5JQ07</accession>
<feature type="region of interest" description="Disordered" evidence="1">
    <location>
        <begin position="451"/>
        <end position="483"/>
    </location>
</feature>
<sequence length="725" mass="77095">MALTGPEATTPRDESGWIGSWVRADPVRAVGVAMILFSLAWRAQLASRGFLAADDWVLVAQSAGSDLTPGFLFTLYNNHFMPAARLLTWLVTHALGYAYWPYLLLMIVGQALIAVTFHRLLRALLRPGWLLLVPLGMFLFSPLTLEATSWWAVGANMLAMQLAMVLALGAQLKYVRTGRRRHLVSLALSVLLGLLFFEKTLLVVPLVFLFTACLFAGGGPIRAVVTTLRRWWASWAVLAAISLGFLAAYLSRSVSSLRQPNSIFEVLSFLELLLGSTLVPGLFGGPWRWLGAGDGAPVAAPPELGRWLAWTALVALIVVTLRLRRIAARAWVLLGTYLLVVSALLAATRLGSVFSDVAGAVPRYVSDVAVVAALCVGVALLGLAAPAAAPATGAVPPTPGRKADDEPATPDDPAREPVAGARQKVTPEEAVVEVPRAAVPAAPRRGVIHADMDHDEAPPGPIATAIPAAAGPPPSTPAVRPGDTQRAVANVGPRADASDLDRMPDVLARNREPVAAALAAVLVAAGLGTAWTTARYSDEWATSTSRTYLETARAELAGAPPGTVFFDRKVPDDVVLNLSAPYNQQSRFFRALPDPPVFVTEAENPSVFDDSGRIAALGVDGPSVRPGPEEGCGYKLTDRQIVRMPLNGSRIDWAWVVRVGYLASADATATLRLGDGVREFRVQRGLHQAFFEITGGGDAVDLVLHGPGVTLCTNEVTVGTLTARQ</sequence>
<feature type="transmembrane region" description="Helical" evidence="2">
    <location>
        <begin position="368"/>
        <end position="389"/>
    </location>
</feature>
<proteinExistence type="predicted"/>
<dbReference type="EMBL" id="JAXOTQ010000076">
    <property type="protein sequence ID" value="MDZ5494459.1"/>
    <property type="molecule type" value="Genomic_DNA"/>
</dbReference>
<feature type="transmembrane region" description="Helical" evidence="2">
    <location>
        <begin position="184"/>
        <end position="212"/>
    </location>
</feature>
<evidence type="ECO:0000256" key="1">
    <source>
        <dbReference type="SAM" id="MobiDB-lite"/>
    </source>
</evidence>
<feature type="transmembrane region" description="Helical" evidence="2">
    <location>
        <begin position="304"/>
        <end position="323"/>
    </location>
</feature>
<feature type="transmembrane region" description="Helical" evidence="2">
    <location>
        <begin position="97"/>
        <end position="117"/>
    </location>
</feature>
<feature type="transmembrane region" description="Helical" evidence="2">
    <location>
        <begin position="129"/>
        <end position="145"/>
    </location>
</feature>
<dbReference type="RefSeq" id="WP_322443923.1">
    <property type="nucleotide sequence ID" value="NZ_JAXOTQ010000076.1"/>
</dbReference>
<feature type="transmembrane region" description="Helical" evidence="2">
    <location>
        <begin position="151"/>
        <end position="172"/>
    </location>
</feature>
<dbReference type="Proteomes" id="UP001290101">
    <property type="component" value="Unassembled WGS sequence"/>
</dbReference>
<feature type="transmembrane region" description="Helical" evidence="2">
    <location>
        <begin position="232"/>
        <end position="251"/>
    </location>
</feature>
<organism evidence="3 4">
    <name type="scientific">Micromonospora sicca</name>
    <dbReference type="NCBI Taxonomy" id="2202420"/>
    <lineage>
        <taxon>Bacteria</taxon>
        <taxon>Bacillati</taxon>
        <taxon>Actinomycetota</taxon>
        <taxon>Actinomycetes</taxon>
        <taxon>Micromonosporales</taxon>
        <taxon>Micromonosporaceae</taxon>
        <taxon>Micromonospora</taxon>
    </lineage>
</organism>
<evidence type="ECO:0008006" key="5">
    <source>
        <dbReference type="Google" id="ProtNLM"/>
    </source>
</evidence>
<evidence type="ECO:0000313" key="3">
    <source>
        <dbReference type="EMBL" id="MDZ5494459.1"/>
    </source>
</evidence>
<evidence type="ECO:0000256" key="2">
    <source>
        <dbReference type="SAM" id="Phobius"/>
    </source>
</evidence>